<proteinExistence type="predicted"/>
<comment type="caution">
    <text evidence="1">The sequence shown here is derived from an EMBL/GenBank/DDBJ whole genome shotgun (WGS) entry which is preliminary data.</text>
</comment>
<dbReference type="AlphaFoldDB" id="A0AAV3RGH8"/>
<reference evidence="1 2" key="1">
    <citation type="submission" date="2024-01" db="EMBL/GenBank/DDBJ databases">
        <title>The complete chloroplast genome sequence of Lithospermum erythrorhizon: insights into the phylogenetic relationship among Boraginaceae species and the maternal lineages of purple gromwells.</title>
        <authorList>
            <person name="Okada T."/>
            <person name="Watanabe K."/>
        </authorList>
    </citation>
    <scope>NUCLEOTIDE SEQUENCE [LARGE SCALE GENOMIC DNA]</scope>
</reference>
<evidence type="ECO:0000313" key="1">
    <source>
        <dbReference type="EMBL" id="GAA0174481.1"/>
    </source>
</evidence>
<protein>
    <submittedName>
        <fullName evidence="1">Uncharacterized protein</fullName>
    </submittedName>
</protein>
<gene>
    <name evidence="1" type="ORF">LIER_27866</name>
</gene>
<organism evidence="1 2">
    <name type="scientific">Lithospermum erythrorhizon</name>
    <name type="common">Purple gromwell</name>
    <name type="synonym">Lithospermum officinale var. erythrorhizon</name>
    <dbReference type="NCBI Taxonomy" id="34254"/>
    <lineage>
        <taxon>Eukaryota</taxon>
        <taxon>Viridiplantae</taxon>
        <taxon>Streptophyta</taxon>
        <taxon>Embryophyta</taxon>
        <taxon>Tracheophyta</taxon>
        <taxon>Spermatophyta</taxon>
        <taxon>Magnoliopsida</taxon>
        <taxon>eudicotyledons</taxon>
        <taxon>Gunneridae</taxon>
        <taxon>Pentapetalae</taxon>
        <taxon>asterids</taxon>
        <taxon>lamiids</taxon>
        <taxon>Boraginales</taxon>
        <taxon>Boraginaceae</taxon>
        <taxon>Boraginoideae</taxon>
        <taxon>Lithospermeae</taxon>
        <taxon>Lithospermum</taxon>
    </lineage>
</organism>
<accession>A0AAV3RGH8</accession>
<evidence type="ECO:0000313" key="2">
    <source>
        <dbReference type="Proteomes" id="UP001454036"/>
    </source>
</evidence>
<name>A0AAV3RGH8_LITER</name>
<sequence length="91" mass="10694">MMLYLTTLNMQRFLFEEPLTGMVLSGMFRAKAMIEKISPSWRYFKNYLKHKRKDMNLEKLSQRLKKEGNRKAGIMSVFPNSLVGEAKANIF</sequence>
<keyword evidence="2" id="KW-1185">Reference proteome</keyword>
<dbReference type="Proteomes" id="UP001454036">
    <property type="component" value="Unassembled WGS sequence"/>
</dbReference>
<dbReference type="EMBL" id="BAABME010009096">
    <property type="protein sequence ID" value="GAA0174481.1"/>
    <property type="molecule type" value="Genomic_DNA"/>
</dbReference>